<comment type="caution">
    <text evidence="2">The sequence shown here is derived from an EMBL/GenBank/DDBJ whole genome shotgun (WGS) entry which is preliminary data.</text>
</comment>
<dbReference type="RefSeq" id="WP_314015182.1">
    <property type="nucleotide sequence ID" value="NZ_JAVTTP010000001.1"/>
</dbReference>
<dbReference type="InterPro" id="IPR004919">
    <property type="entry name" value="GmrSD_N"/>
</dbReference>
<sequence length="362" mass="41888">MSYIETNPIQHSTILRIYSERDEIITDPEYQRNGGVWTLEKKKLLIDSIINNYDIPKIYFHQFSRDEKRETGKSYAIIDGKQRLEAIWGFIEGDYCLDDDFDYQDNPQLKLGGLSYDDLAKEHPKVLINFDSFVLPIVGVQTDDLDLIEDMFSRLNESAPLNAAEKRNAFGGDMVRAIREVASHSFFTNKVRFNNNRYQHYEAAAKFLLVETSEHESNKIIDTKKVYLDSMTRRYKSGKSSLVDDFKTTVINVMDVMAGCYSNNDLLLRAQGSMVVNYMLFKWADENSININRSWLLKFDQEVKDNRRSAETNYEGANYELLEFDRLSQQGTNDASSIKERLRILKEYIEKAANRVDGSAPS</sequence>
<dbReference type="EMBL" id="JAVTTP010000001">
    <property type="protein sequence ID" value="MDT7829321.1"/>
    <property type="molecule type" value="Genomic_DNA"/>
</dbReference>
<evidence type="ECO:0000313" key="2">
    <source>
        <dbReference type="EMBL" id="MDT7829321.1"/>
    </source>
</evidence>
<organism evidence="2 3">
    <name type="scientific">Pricia mediterranea</name>
    <dbReference type="NCBI Taxonomy" id="3076079"/>
    <lineage>
        <taxon>Bacteria</taxon>
        <taxon>Pseudomonadati</taxon>
        <taxon>Bacteroidota</taxon>
        <taxon>Flavobacteriia</taxon>
        <taxon>Flavobacteriales</taxon>
        <taxon>Flavobacteriaceae</taxon>
        <taxon>Pricia</taxon>
    </lineage>
</organism>
<dbReference type="Pfam" id="PF03235">
    <property type="entry name" value="GmrSD_N"/>
    <property type="match status" value="1"/>
</dbReference>
<gene>
    <name evidence="2" type="ORF">RQM65_11645</name>
</gene>
<reference evidence="2 3" key="1">
    <citation type="submission" date="2023-09" db="EMBL/GenBank/DDBJ databases">
        <title>Novel taxa isolated from Blanes Bay.</title>
        <authorList>
            <person name="Rey-Velasco X."/>
            <person name="Lucena T."/>
        </authorList>
    </citation>
    <scope>NUCLEOTIDE SEQUENCE [LARGE SCALE GENOMIC DNA]</scope>
    <source>
        <strain evidence="2 3">S334</strain>
    </source>
</reference>
<name>A0ABU3L7M1_9FLAO</name>
<proteinExistence type="predicted"/>
<feature type="domain" description="GmrSD restriction endonucleases N-terminal" evidence="1">
    <location>
        <begin position="17"/>
        <end position="170"/>
    </location>
</feature>
<protein>
    <submittedName>
        <fullName evidence="2">DUF262 domain-containing protein</fullName>
    </submittedName>
</protein>
<dbReference type="PANTHER" id="PTHR39639:SF1">
    <property type="entry name" value="DUF262 DOMAIN-CONTAINING PROTEIN"/>
    <property type="match status" value="1"/>
</dbReference>
<keyword evidence="3" id="KW-1185">Reference proteome</keyword>
<accession>A0ABU3L7M1</accession>
<dbReference type="PANTHER" id="PTHR39639">
    <property type="entry name" value="CHROMOSOME 16, WHOLE GENOME SHOTGUN SEQUENCE"/>
    <property type="match status" value="1"/>
</dbReference>
<evidence type="ECO:0000259" key="1">
    <source>
        <dbReference type="Pfam" id="PF03235"/>
    </source>
</evidence>
<evidence type="ECO:0000313" key="3">
    <source>
        <dbReference type="Proteomes" id="UP001250656"/>
    </source>
</evidence>
<dbReference type="Proteomes" id="UP001250656">
    <property type="component" value="Unassembled WGS sequence"/>
</dbReference>